<feature type="chain" id="PRO_5046400411" evidence="2">
    <location>
        <begin position="23"/>
        <end position="341"/>
    </location>
</feature>
<feature type="signal peptide" evidence="2">
    <location>
        <begin position="1"/>
        <end position="22"/>
    </location>
</feature>
<gene>
    <name evidence="3" type="ORF">ACFQXB_10420</name>
</gene>
<accession>A0ABW2UM64</accession>
<comment type="caution">
    <text evidence="3">The sequence shown here is derived from an EMBL/GenBank/DDBJ whole genome shotgun (WGS) entry which is preliminary data.</text>
</comment>
<dbReference type="CDD" id="cd13589">
    <property type="entry name" value="PBP2_polyamine_RpCGA009"/>
    <property type="match status" value="1"/>
</dbReference>
<sequence length="341" mass="36664">MTRRLFSTAAALALGAATPALAQVPTLTISVYGIAQDEYKAALYDPFEAICGCRLVVETGNSSERLAKLEANRSAPVIDVAALSDADAAEAAQKGLIQPIDPAAITNLESLYDFARDPVGGNHAIGYTFYGTSIVYRSDEVSVDSWLDLFSDELRGRVALPNITTTQGPLALYMIERAAGGESDDFETAIAMVAEHRDDIVTFYERGSQIPQLLQQEEILAAVVGRFGWSNILRTGLPVAWAEPAEGQTGGMNVLTVVEGTEQAELAHQFIDFWLSAEVQTRLAEGLIDSPVNTTVTVSEDIAEGLTYGAETAAAISFIPPAVQLEHRNAWIEGWNNNVAR</sequence>
<keyword evidence="4" id="KW-1185">Reference proteome</keyword>
<name>A0ABW2UM64_9RHOB</name>
<evidence type="ECO:0000313" key="4">
    <source>
        <dbReference type="Proteomes" id="UP001596516"/>
    </source>
</evidence>
<evidence type="ECO:0000256" key="1">
    <source>
        <dbReference type="ARBA" id="ARBA00022729"/>
    </source>
</evidence>
<dbReference type="InterPro" id="IPR006059">
    <property type="entry name" value="SBP"/>
</dbReference>
<reference evidence="4" key="1">
    <citation type="journal article" date="2019" name="Int. J. Syst. Evol. Microbiol.">
        <title>The Global Catalogue of Microorganisms (GCM) 10K type strain sequencing project: providing services to taxonomists for standard genome sequencing and annotation.</title>
        <authorList>
            <consortium name="The Broad Institute Genomics Platform"/>
            <consortium name="The Broad Institute Genome Sequencing Center for Infectious Disease"/>
            <person name="Wu L."/>
            <person name="Ma J."/>
        </authorList>
    </citation>
    <scope>NUCLEOTIDE SEQUENCE [LARGE SCALE GENOMIC DNA]</scope>
    <source>
        <strain evidence="4">CGMCC 1.12750</strain>
    </source>
</reference>
<keyword evidence="1 2" id="KW-0732">Signal</keyword>
<dbReference type="PANTHER" id="PTHR30006:SF2">
    <property type="entry name" value="ABC TRANSPORTER SUBSTRATE-BINDING PROTEIN"/>
    <property type="match status" value="1"/>
</dbReference>
<evidence type="ECO:0000256" key="2">
    <source>
        <dbReference type="SAM" id="SignalP"/>
    </source>
</evidence>
<dbReference type="EMBL" id="JBHTFQ010000005">
    <property type="protein sequence ID" value="MFC7704606.1"/>
    <property type="molecule type" value="Genomic_DNA"/>
</dbReference>
<protein>
    <submittedName>
        <fullName evidence="3">ABC transporter substrate-binding protein</fullName>
    </submittedName>
</protein>
<organism evidence="3 4">
    <name type="scientific">Plastorhodobacter daqingensis</name>
    <dbReference type="NCBI Taxonomy" id="1387281"/>
    <lineage>
        <taxon>Bacteria</taxon>
        <taxon>Pseudomonadati</taxon>
        <taxon>Pseudomonadota</taxon>
        <taxon>Alphaproteobacteria</taxon>
        <taxon>Rhodobacterales</taxon>
        <taxon>Paracoccaceae</taxon>
        <taxon>Plastorhodobacter</taxon>
    </lineage>
</organism>
<proteinExistence type="predicted"/>
<dbReference type="SUPFAM" id="SSF53850">
    <property type="entry name" value="Periplasmic binding protein-like II"/>
    <property type="match status" value="1"/>
</dbReference>
<evidence type="ECO:0000313" key="3">
    <source>
        <dbReference type="EMBL" id="MFC7704606.1"/>
    </source>
</evidence>
<dbReference type="PANTHER" id="PTHR30006">
    <property type="entry name" value="THIAMINE-BINDING PERIPLASMIC PROTEIN-RELATED"/>
    <property type="match status" value="1"/>
</dbReference>
<dbReference type="Pfam" id="PF13416">
    <property type="entry name" value="SBP_bac_8"/>
    <property type="match status" value="1"/>
</dbReference>
<dbReference type="Proteomes" id="UP001596516">
    <property type="component" value="Unassembled WGS sequence"/>
</dbReference>
<dbReference type="Gene3D" id="3.40.190.10">
    <property type="entry name" value="Periplasmic binding protein-like II"/>
    <property type="match status" value="2"/>
</dbReference>
<dbReference type="RefSeq" id="WP_377403114.1">
    <property type="nucleotide sequence ID" value="NZ_JBHTFQ010000005.1"/>
</dbReference>